<evidence type="ECO:0000313" key="3">
    <source>
        <dbReference type="Proteomes" id="UP001150238"/>
    </source>
</evidence>
<dbReference type="AlphaFoldDB" id="A0A9W9DZ75"/>
<accession>A0A9W9DZ75</accession>
<dbReference type="Proteomes" id="UP001150238">
    <property type="component" value="Unassembled WGS sequence"/>
</dbReference>
<reference evidence="2" key="2">
    <citation type="journal article" date="2023" name="Proc. Natl. Acad. Sci. U.S.A.">
        <title>A global phylogenomic analysis of the shiitake genus Lentinula.</title>
        <authorList>
            <person name="Sierra-Patev S."/>
            <person name="Min B."/>
            <person name="Naranjo-Ortiz M."/>
            <person name="Looney B."/>
            <person name="Konkel Z."/>
            <person name="Slot J.C."/>
            <person name="Sakamoto Y."/>
            <person name="Steenwyk J.L."/>
            <person name="Rokas A."/>
            <person name="Carro J."/>
            <person name="Camarero S."/>
            <person name="Ferreira P."/>
            <person name="Molpeceres G."/>
            <person name="Ruiz-Duenas F.J."/>
            <person name="Serrano A."/>
            <person name="Henrissat B."/>
            <person name="Drula E."/>
            <person name="Hughes K.W."/>
            <person name="Mata J.L."/>
            <person name="Ishikawa N.K."/>
            <person name="Vargas-Isla R."/>
            <person name="Ushijima S."/>
            <person name="Smith C.A."/>
            <person name="Donoghue J."/>
            <person name="Ahrendt S."/>
            <person name="Andreopoulos W."/>
            <person name="He G."/>
            <person name="LaButti K."/>
            <person name="Lipzen A."/>
            <person name="Ng V."/>
            <person name="Riley R."/>
            <person name="Sandor L."/>
            <person name="Barry K."/>
            <person name="Martinez A.T."/>
            <person name="Xiao Y."/>
            <person name="Gibbons J.G."/>
            <person name="Terashima K."/>
            <person name="Grigoriev I.V."/>
            <person name="Hibbett D."/>
        </authorList>
    </citation>
    <scope>NUCLEOTIDE SEQUENCE</scope>
    <source>
        <strain evidence="2">Sp2 HRB7682 ss15</strain>
    </source>
</reference>
<keyword evidence="1" id="KW-0812">Transmembrane</keyword>
<keyword evidence="1" id="KW-1133">Transmembrane helix</keyword>
<keyword evidence="1" id="KW-0472">Membrane</keyword>
<evidence type="ECO:0000313" key="2">
    <source>
        <dbReference type="EMBL" id="KAJ4493067.1"/>
    </source>
</evidence>
<gene>
    <name evidence="2" type="ORF">C8J55DRAFT_502130</name>
</gene>
<reference evidence="2" key="1">
    <citation type="submission" date="2022-08" db="EMBL/GenBank/DDBJ databases">
        <authorList>
            <consortium name="DOE Joint Genome Institute"/>
            <person name="Min B."/>
            <person name="Riley R."/>
            <person name="Sierra-Patev S."/>
            <person name="Naranjo-Ortiz M."/>
            <person name="Looney B."/>
            <person name="Konkel Z."/>
            <person name="Slot J.C."/>
            <person name="Sakamoto Y."/>
            <person name="Steenwyk J.L."/>
            <person name="Rokas A."/>
            <person name="Carro J."/>
            <person name="Camarero S."/>
            <person name="Ferreira P."/>
            <person name="Molpeceres G."/>
            <person name="Ruiz-Duenas F.J."/>
            <person name="Serrano A."/>
            <person name="Henrissat B."/>
            <person name="Drula E."/>
            <person name="Hughes K.W."/>
            <person name="Mata J.L."/>
            <person name="Ishikawa N.K."/>
            <person name="Vargas-Isla R."/>
            <person name="Ushijima S."/>
            <person name="Smith C.A."/>
            <person name="Ahrendt S."/>
            <person name="Andreopoulos W."/>
            <person name="He G."/>
            <person name="Labutti K."/>
            <person name="Lipzen A."/>
            <person name="Ng V."/>
            <person name="Sandor L."/>
            <person name="Barry K."/>
            <person name="Martinez A.T."/>
            <person name="Xiao Y."/>
            <person name="Gibbons J.G."/>
            <person name="Terashima K."/>
            <person name="Hibbett D.S."/>
            <person name="Grigoriev I.V."/>
        </authorList>
    </citation>
    <scope>NUCLEOTIDE SEQUENCE</scope>
    <source>
        <strain evidence="2">Sp2 HRB7682 ss15</strain>
    </source>
</reference>
<evidence type="ECO:0000256" key="1">
    <source>
        <dbReference type="SAM" id="Phobius"/>
    </source>
</evidence>
<dbReference type="EMBL" id="JANVFS010000004">
    <property type="protein sequence ID" value="KAJ4493067.1"/>
    <property type="molecule type" value="Genomic_DNA"/>
</dbReference>
<protein>
    <submittedName>
        <fullName evidence="2">Uncharacterized protein</fullName>
    </submittedName>
</protein>
<name>A0A9W9DZ75_9AGAR</name>
<sequence length="404" mass="45725">MNEDSITELITDEAHSIPRLSQVEVPLIDNEPGITVYGHDALFHARLRPVFRDGGWVPGGLGEDPTRVVVRRLAKESSDEDVNQEVRHSLKYYYPYVMQLFGASRIASPNKFLVYSNANVTTYIDFKGSKRGEDYRSYDSQYDVSFNSAWKYLKNEVPVDGFTLDVIFSETRTVNANGGSALIVVPALPSSPVDRAKLIIKVLEEFQYKVNRRIDVANRAQFTRCPECLPTTGGWNLGLINSVLRCLENVEPHLEWGKFLIQSGIEQEDRERDQDRRGRDEFNNAFEKAQKLAENLSKNTDSGLKRAMNDVIMRSNLATSGICSWCGKKWERREGQPFQTFEDSTAVITIVEETPENLKGERSSSFGRLEKLADKSSYRSRIVMLVICLLLAGILAFMKRGAES</sequence>
<feature type="transmembrane region" description="Helical" evidence="1">
    <location>
        <begin position="378"/>
        <end position="398"/>
    </location>
</feature>
<comment type="caution">
    <text evidence="2">The sequence shown here is derived from an EMBL/GenBank/DDBJ whole genome shotgun (WGS) entry which is preliminary data.</text>
</comment>
<proteinExistence type="predicted"/>
<organism evidence="2 3">
    <name type="scientific">Lentinula lateritia</name>
    <dbReference type="NCBI Taxonomy" id="40482"/>
    <lineage>
        <taxon>Eukaryota</taxon>
        <taxon>Fungi</taxon>
        <taxon>Dikarya</taxon>
        <taxon>Basidiomycota</taxon>
        <taxon>Agaricomycotina</taxon>
        <taxon>Agaricomycetes</taxon>
        <taxon>Agaricomycetidae</taxon>
        <taxon>Agaricales</taxon>
        <taxon>Marasmiineae</taxon>
        <taxon>Omphalotaceae</taxon>
        <taxon>Lentinula</taxon>
    </lineage>
</organism>